<dbReference type="EMBL" id="NVQR01000013">
    <property type="protein sequence ID" value="PCH63545.1"/>
    <property type="molecule type" value="Genomic_DNA"/>
</dbReference>
<reference evidence="2" key="1">
    <citation type="submission" date="2017-08" db="EMBL/GenBank/DDBJ databases">
        <title>A dynamic microbial community with high functional redundancy inhabits the cold, oxic subseafloor aquifer.</title>
        <authorList>
            <person name="Tully B.J."/>
            <person name="Wheat C.G."/>
            <person name="Glazer B.T."/>
            <person name="Huber J.A."/>
        </authorList>
    </citation>
    <scope>NUCLEOTIDE SEQUENCE [LARGE SCALE GENOMIC DNA]</scope>
</reference>
<protein>
    <submittedName>
        <fullName evidence="1">Uncharacterized protein</fullName>
    </submittedName>
</protein>
<sequence length="193" mass="21746">MLACLLLINCSSSSNINSMGADAIDDVEVQRLMAEALGYLEAHDFENLSFLFHYPSDYDDDEKDKDLCNVQYDLSSMVALFGSPSQMREFDENIDTEFNYKGYGTSSADQYFWKTNGGIEGVFKSTFLSNFTEKDRGTIFITIVNFADKYEIGLLGFGLDSSKVDNKEMSEIMRTLNNRSQSRENTSICSFVG</sequence>
<accession>A0A2A4MTW0</accession>
<proteinExistence type="predicted"/>
<dbReference type="AlphaFoldDB" id="A0A2A4MTW0"/>
<comment type="caution">
    <text evidence="1">The sequence shown here is derived from an EMBL/GenBank/DDBJ whole genome shotgun (WGS) entry which is preliminary data.</text>
</comment>
<evidence type="ECO:0000313" key="1">
    <source>
        <dbReference type="EMBL" id="PCH63545.1"/>
    </source>
</evidence>
<organism evidence="1 2">
    <name type="scientific">SAR86 cluster bacterium</name>
    <dbReference type="NCBI Taxonomy" id="2030880"/>
    <lineage>
        <taxon>Bacteria</taxon>
        <taxon>Pseudomonadati</taxon>
        <taxon>Pseudomonadota</taxon>
        <taxon>Gammaproteobacteria</taxon>
        <taxon>SAR86 cluster</taxon>
    </lineage>
</organism>
<gene>
    <name evidence="1" type="ORF">COC19_00905</name>
</gene>
<dbReference type="Proteomes" id="UP000218172">
    <property type="component" value="Unassembled WGS sequence"/>
</dbReference>
<evidence type="ECO:0000313" key="2">
    <source>
        <dbReference type="Proteomes" id="UP000218172"/>
    </source>
</evidence>
<name>A0A2A4MTW0_9GAMM</name>